<dbReference type="Gene3D" id="3.40.50.720">
    <property type="entry name" value="NAD(P)-binding Rossmann-like Domain"/>
    <property type="match status" value="1"/>
</dbReference>
<dbReference type="PRINTS" id="PR00080">
    <property type="entry name" value="SDRFAMILY"/>
</dbReference>
<sequence>MSQSDRDRLDGRRALVTGGSKGAGRAVVDRLRELGADVWTTARTMPAGYEHSDRFIEADTSTVDGATAVAARVSGHGPLDILVHVVGGSSTPPGGFAAAGEEQWMAELNLNLLGAVRLDRALLPGMVEAGSGAVVHVTSIQRQMPLHDATLPYAAAKGALRTYSKGLANQLAPHGVRVNAVSPGGIETEAYEGFIDLLARGNDLTPDQARQTILDSLGGVPLGRFASPAEIADLVGFLVSDRASSIVGAEYVIDGGTVPTT</sequence>
<evidence type="ECO:0000313" key="3">
    <source>
        <dbReference type="EMBL" id="MBD3914757.1"/>
    </source>
</evidence>
<proteinExistence type="inferred from homology"/>
<dbReference type="SUPFAM" id="SSF51735">
    <property type="entry name" value="NAD(P)-binding Rossmann-fold domains"/>
    <property type="match status" value="1"/>
</dbReference>
<dbReference type="InterPro" id="IPR002347">
    <property type="entry name" value="SDR_fam"/>
</dbReference>
<name>A0ABR8MF83_9ACTN</name>
<dbReference type="RefSeq" id="WP_191199062.1">
    <property type="nucleotide sequence ID" value="NZ_BAAAPA010000004.1"/>
</dbReference>
<keyword evidence="2" id="KW-0560">Oxidoreductase</keyword>
<dbReference type="CDD" id="cd05233">
    <property type="entry name" value="SDR_c"/>
    <property type="match status" value="1"/>
</dbReference>
<dbReference type="PROSITE" id="PS00061">
    <property type="entry name" value="ADH_SHORT"/>
    <property type="match status" value="1"/>
</dbReference>
<dbReference type="EMBL" id="JACXYY010000003">
    <property type="protein sequence ID" value="MBD3914757.1"/>
    <property type="molecule type" value="Genomic_DNA"/>
</dbReference>
<dbReference type="InterPro" id="IPR036291">
    <property type="entry name" value="NAD(P)-bd_dom_sf"/>
</dbReference>
<gene>
    <name evidence="3" type="ORF">IEZ25_09040</name>
</gene>
<keyword evidence="4" id="KW-1185">Reference proteome</keyword>
<comment type="similarity">
    <text evidence="1">Belongs to the short-chain dehydrogenases/reductases (SDR) family.</text>
</comment>
<dbReference type="InterPro" id="IPR020904">
    <property type="entry name" value="Sc_DH/Rdtase_CS"/>
</dbReference>
<evidence type="ECO:0000256" key="1">
    <source>
        <dbReference type="ARBA" id="ARBA00006484"/>
    </source>
</evidence>
<dbReference type="PANTHER" id="PTHR42760">
    <property type="entry name" value="SHORT-CHAIN DEHYDROGENASES/REDUCTASES FAMILY MEMBER"/>
    <property type="match status" value="1"/>
</dbReference>
<accession>A0ABR8MF83</accession>
<reference evidence="3 4" key="1">
    <citation type="submission" date="2020-09" db="EMBL/GenBank/DDBJ databases">
        <title>novel species in genus Nocardioides.</title>
        <authorList>
            <person name="Zhang G."/>
        </authorList>
    </citation>
    <scope>NUCLEOTIDE SEQUENCE [LARGE SCALE GENOMIC DNA]</scope>
    <source>
        <strain evidence="3 4">19197</strain>
    </source>
</reference>
<dbReference type="Pfam" id="PF13561">
    <property type="entry name" value="adh_short_C2"/>
    <property type="match status" value="1"/>
</dbReference>
<protein>
    <submittedName>
        <fullName evidence="3">SDR family oxidoreductase</fullName>
    </submittedName>
</protein>
<dbReference type="PANTHER" id="PTHR42760:SF133">
    <property type="entry name" value="3-OXOACYL-[ACYL-CARRIER-PROTEIN] REDUCTASE"/>
    <property type="match status" value="1"/>
</dbReference>
<dbReference type="Proteomes" id="UP000649289">
    <property type="component" value="Unassembled WGS sequence"/>
</dbReference>
<evidence type="ECO:0000313" key="4">
    <source>
        <dbReference type="Proteomes" id="UP000649289"/>
    </source>
</evidence>
<organism evidence="3 4">
    <name type="scientific">Nocardioides hwasunensis</name>
    <dbReference type="NCBI Taxonomy" id="397258"/>
    <lineage>
        <taxon>Bacteria</taxon>
        <taxon>Bacillati</taxon>
        <taxon>Actinomycetota</taxon>
        <taxon>Actinomycetes</taxon>
        <taxon>Propionibacteriales</taxon>
        <taxon>Nocardioidaceae</taxon>
        <taxon>Nocardioides</taxon>
    </lineage>
</organism>
<comment type="caution">
    <text evidence="3">The sequence shown here is derived from an EMBL/GenBank/DDBJ whole genome shotgun (WGS) entry which is preliminary data.</text>
</comment>
<dbReference type="PRINTS" id="PR00081">
    <property type="entry name" value="GDHRDH"/>
</dbReference>
<dbReference type="NCBIfam" id="NF005095">
    <property type="entry name" value="PRK06523.1"/>
    <property type="match status" value="1"/>
</dbReference>
<evidence type="ECO:0000256" key="2">
    <source>
        <dbReference type="ARBA" id="ARBA00023002"/>
    </source>
</evidence>